<proteinExistence type="predicted"/>
<dbReference type="AlphaFoldDB" id="A0A655J932"/>
<dbReference type="EMBL" id="CSAJ01000403">
    <property type="protein sequence ID" value="COW56356.1"/>
    <property type="molecule type" value="Genomic_DNA"/>
</dbReference>
<name>A0A655J932_MYCTX</name>
<sequence>MPRLGRVEQRHRNAAGVEGAEEGDEVVQVLRAQDGDAVTRLGDLLQAGSHRTVARAEVRPQDVARDTVSFGGKVQEPVGQLVATNLRPLFDVTNQVGVGWEPDLSIHDERVVVRHPTLSCHKHLGRLCRRPPGVGSANGLPAHINPYRAHVGERSLQPALTRLGPAHALSFLLMLRAGA</sequence>
<evidence type="ECO:0000256" key="1">
    <source>
        <dbReference type="SAM" id="MobiDB-lite"/>
    </source>
</evidence>
<gene>
    <name evidence="2" type="ORF">ERS007720_02861</name>
</gene>
<feature type="compositionally biased region" description="Basic and acidic residues" evidence="1">
    <location>
        <begin position="1"/>
        <end position="11"/>
    </location>
</feature>
<reference evidence="2 3" key="1">
    <citation type="submission" date="2015-03" db="EMBL/GenBank/DDBJ databases">
        <authorList>
            <consortium name="Pathogen Informatics"/>
        </authorList>
    </citation>
    <scope>NUCLEOTIDE SEQUENCE [LARGE SCALE GENOMIC DNA]</scope>
    <source>
        <strain evidence="2 3">M09401471</strain>
    </source>
</reference>
<feature type="region of interest" description="Disordered" evidence="1">
    <location>
        <begin position="1"/>
        <end position="21"/>
    </location>
</feature>
<protein>
    <submittedName>
        <fullName evidence="2">Uncharacterized protein</fullName>
    </submittedName>
</protein>
<organism evidence="2 3">
    <name type="scientific">Mycobacterium tuberculosis</name>
    <dbReference type="NCBI Taxonomy" id="1773"/>
    <lineage>
        <taxon>Bacteria</taxon>
        <taxon>Bacillati</taxon>
        <taxon>Actinomycetota</taxon>
        <taxon>Actinomycetes</taxon>
        <taxon>Mycobacteriales</taxon>
        <taxon>Mycobacteriaceae</taxon>
        <taxon>Mycobacterium</taxon>
        <taxon>Mycobacterium tuberculosis complex</taxon>
    </lineage>
</organism>
<evidence type="ECO:0000313" key="2">
    <source>
        <dbReference type="EMBL" id="COW56356.1"/>
    </source>
</evidence>
<evidence type="ECO:0000313" key="3">
    <source>
        <dbReference type="Proteomes" id="UP000044938"/>
    </source>
</evidence>
<dbReference type="Proteomes" id="UP000044938">
    <property type="component" value="Unassembled WGS sequence"/>
</dbReference>
<accession>A0A655J932</accession>